<evidence type="ECO:0000259" key="6">
    <source>
        <dbReference type="SMART" id="SM00827"/>
    </source>
</evidence>
<dbReference type="GO" id="GO:0006633">
    <property type="term" value="P:fatty acid biosynthetic process"/>
    <property type="evidence" value="ECO:0007669"/>
    <property type="project" value="TreeGrafter"/>
</dbReference>
<evidence type="ECO:0000256" key="5">
    <source>
        <dbReference type="PIRSR" id="PIRSR000446-1"/>
    </source>
</evidence>
<feature type="active site" evidence="5">
    <location>
        <position position="88"/>
    </location>
</feature>
<dbReference type="EMBL" id="JAFNJU010000009">
    <property type="protein sequence ID" value="MBO1265683.1"/>
    <property type="molecule type" value="Genomic_DNA"/>
</dbReference>
<dbReference type="InterPro" id="IPR014043">
    <property type="entry name" value="Acyl_transferase_dom"/>
</dbReference>
<evidence type="ECO:0000313" key="8">
    <source>
        <dbReference type="Proteomes" id="UP000664218"/>
    </source>
</evidence>
<comment type="similarity">
    <text evidence="4">Belongs to the fabD family.</text>
</comment>
<gene>
    <name evidence="7" type="ORF">J3A84_11645</name>
</gene>
<evidence type="ECO:0000256" key="1">
    <source>
        <dbReference type="ARBA" id="ARBA00022679"/>
    </source>
</evidence>
<dbReference type="InterPro" id="IPR016036">
    <property type="entry name" value="Malonyl_transacylase_ACP-bd"/>
</dbReference>
<dbReference type="SUPFAM" id="SSF55048">
    <property type="entry name" value="Probable ACP-binding domain of malonyl-CoA ACP transacylase"/>
    <property type="match status" value="1"/>
</dbReference>
<keyword evidence="2 4" id="KW-0012">Acyltransferase</keyword>
<feature type="active site" evidence="5">
    <location>
        <position position="194"/>
    </location>
</feature>
<dbReference type="Gene3D" id="3.40.366.10">
    <property type="entry name" value="Malonyl-Coenzyme A Acyl Carrier Protein, domain 2"/>
    <property type="match status" value="1"/>
</dbReference>
<dbReference type="Gene3D" id="3.30.70.250">
    <property type="entry name" value="Malonyl-CoA ACP transacylase, ACP-binding"/>
    <property type="match status" value="1"/>
</dbReference>
<dbReference type="RefSeq" id="WP_207600209.1">
    <property type="nucleotide sequence ID" value="NZ_JAFNJU010000009.1"/>
</dbReference>
<dbReference type="InterPro" id="IPR016035">
    <property type="entry name" value="Acyl_Trfase/lysoPLipase"/>
</dbReference>
<reference evidence="7" key="1">
    <citation type="submission" date="2021-03" db="EMBL/GenBank/DDBJ databases">
        <title>Proteiniclasticum marinus sp. nov., isolated from tidal flat sediment.</title>
        <authorList>
            <person name="Namirimu T."/>
            <person name="Yang J.-A."/>
            <person name="Yang S.-H."/>
            <person name="Kim Y.-J."/>
            <person name="Kwon K.K."/>
        </authorList>
    </citation>
    <scope>NUCLEOTIDE SEQUENCE</scope>
    <source>
        <strain evidence="7">SCR006</strain>
    </source>
</reference>
<protein>
    <recommendedName>
        <fullName evidence="4">Malonyl CoA-acyl carrier protein transacylase</fullName>
        <ecNumber evidence="4">2.3.1.39</ecNumber>
    </recommendedName>
</protein>
<dbReference type="InterPro" id="IPR001227">
    <property type="entry name" value="Ac_transferase_dom_sf"/>
</dbReference>
<dbReference type="PANTHER" id="PTHR42681">
    <property type="entry name" value="MALONYL-COA-ACYL CARRIER PROTEIN TRANSACYLASE, MITOCHONDRIAL"/>
    <property type="match status" value="1"/>
</dbReference>
<accession>A0A939HC17</accession>
<name>A0A939HC17_9CLOT</name>
<dbReference type="InterPro" id="IPR024925">
    <property type="entry name" value="Malonyl_CoA-ACP_transAc"/>
</dbReference>
<dbReference type="SMART" id="SM00827">
    <property type="entry name" value="PKS_AT"/>
    <property type="match status" value="1"/>
</dbReference>
<feature type="domain" description="Malonyl-CoA:ACP transacylase (MAT)" evidence="6">
    <location>
        <begin position="6"/>
        <end position="307"/>
    </location>
</feature>
<dbReference type="Proteomes" id="UP000664218">
    <property type="component" value="Unassembled WGS sequence"/>
</dbReference>
<evidence type="ECO:0000313" key="7">
    <source>
        <dbReference type="EMBL" id="MBO1265683.1"/>
    </source>
</evidence>
<dbReference type="PIRSF" id="PIRSF000446">
    <property type="entry name" value="Mct"/>
    <property type="match status" value="1"/>
</dbReference>
<dbReference type="AlphaFoldDB" id="A0A939HC17"/>
<dbReference type="GO" id="GO:0004314">
    <property type="term" value="F:[acyl-carrier-protein] S-malonyltransferase activity"/>
    <property type="evidence" value="ECO:0007669"/>
    <property type="project" value="UniProtKB-EC"/>
</dbReference>
<keyword evidence="1 4" id="KW-0808">Transferase</keyword>
<organism evidence="7 8">
    <name type="scientific">Proteiniclasticum aestuarii</name>
    <dbReference type="NCBI Taxonomy" id="2817862"/>
    <lineage>
        <taxon>Bacteria</taxon>
        <taxon>Bacillati</taxon>
        <taxon>Bacillota</taxon>
        <taxon>Clostridia</taxon>
        <taxon>Eubacteriales</taxon>
        <taxon>Clostridiaceae</taxon>
        <taxon>Proteiniclasticum</taxon>
    </lineage>
</organism>
<proteinExistence type="inferred from homology"/>
<dbReference type="EC" id="2.3.1.39" evidence="4"/>
<evidence type="ECO:0000256" key="2">
    <source>
        <dbReference type="ARBA" id="ARBA00023315"/>
    </source>
</evidence>
<dbReference type="GO" id="GO:0005829">
    <property type="term" value="C:cytosol"/>
    <property type="evidence" value="ECO:0007669"/>
    <property type="project" value="TreeGrafter"/>
</dbReference>
<keyword evidence="8" id="KW-1185">Reference proteome</keyword>
<dbReference type="Pfam" id="PF00698">
    <property type="entry name" value="Acyl_transf_1"/>
    <property type="match status" value="1"/>
</dbReference>
<dbReference type="InterPro" id="IPR050858">
    <property type="entry name" value="Mal-CoA-ACP_Trans/PKS_FabD"/>
</dbReference>
<dbReference type="SUPFAM" id="SSF52151">
    <property type="entry name" value="FabD/lysophospholipase-like"/>
    <property type="match status" value="1"/>
</dbReference>
<evidence type="ECO:0000256" key="3">
    <source>
        <dbReference type="ARBA" id="ARBA00048462"/>
    </source>
</evidence>
<comment type="catalytic activity">
    <reaction evidence="3 4">
        <text>holo-[ACP] + malonyl-CoA = malonyl-[ACP] + CoA</text>
        <dbReference type="Rhea" id="RHEA:41792"/>
        <dbReference type="Rhea" id="RHEA-COMP:9623"/>
        <dbReference type="Rhea" id="RHEA-COMP:9685"/>
        <dbReference type="ChEBI" id="CHEBI:57287"/>
        <dbReference type="ChEBI" id="CHEBI:57384"/>
        <dbReference type="ChEBI" id="CHEBI:64479"/>
        <dbReference type="ChEBI" id="CHEBI:78449"/>
        <dbReference type="EC" id="2.3.1.39"/>
    </reaction>
</comment>
<comment type="caution">
    <text evidence="7">The sequence shown here is derived from an EMBL/GenBank/DDBJ whole genome shotgun (WGS) entry which is preliminary data.</text>
</comment>
<dbReference type="PANTHER" id="PTHR42681:SF1">
    <property type="entry name" value="MALONYL-COA-ACYL CARRIER PROTEIN TRANSACYLASE, MITOCHONDRIAL"/>
    <property type="match status" value="1"/>
</dbReference>
<sequence length="307" mass="34023">MKINLMFPGQGAQFTGMGLDFYNEYEQYRALLNEASSVSGLNLLEILEDEEKLSETENTQIAIFTMSYGIAGLLRKEGIQADHALGLSLGEYGALTYGGALSVSDTTKLLRRRSDLMQLSAEERKGFLAAVSFMELAQVEEAVHGISGVSISNYNAPKQTVVGGDMEKKAEFEENIRTLGGKKITYLPVSGAFHTKLMESAATRFRDELKEFAINDPEIAVLSNFKGDFYERGDDYREILAKHIDHPVRLSDCLERLGSTEEDVHILLGPGKALQSILKQNGVKGRFYVVNTVEDFKKTVSELKGEK</sequence>
<evidence type="ECO:0000256" key="4">
    <source>
        <dbReference type="PIRNR" id="PIRNR000446"/>
    </source>
</evidence>